<dbReference type="EMBL" id="GEZM01035588">
    <property type="protein sequence ID" value="JAV83167.1"/>
    <property type="molecule type" value="Transcribed_RNA"/>
</dbReference>
<evidence type="ECO:0000313" key="2">
    <source>
        <dbReference type="EMBL" id="JAV83167.1"/>
    </source>
</evidence>
<sequence length="868" mass="100784">MIFKCTICGFNLKTLSKYNVHLSYHRNTHGATFKCLKNNCNLNFSNYRHFQKHILQNHKFNYNSTMMLASVSCTVCVFKTTNTNELCKHAYSHIKNSIPLKCPLFDSCKTETVFTKVNNLSQHMRRIHFKSLKGSFVRNKDTLCDINDVGDVEVINNLDSDEDYNPVVVGEGQPNNNYEELSLKLISSLYLTMESKYFMTNKSMQIVIDGITDLNKLNNDYIIEKLKTNNVVIDKAILENNLFDKVHNAVHGELRSKFIRNKYYQNYFNYISPKCINLEGGSKFYYVPIIKTIEMLFKTKNFCKAYFSPESNVEDFSNICDGISFKNNLFYENNPHALQLILYQDAFEICNPLGSSRKKHKVVGIYFTVNNIPSRHWSKVGHIQLIGLVYEKTIKMLGFHKVLTVLLEDLKFIEVTGVEVEVDNKRINIKGSLLSVIGDNLGSHQVGGFVENFSTSGYFCRYCDFSYAHSNKPIVYRTKSLYEFDVNMANFEAEPSKGIKHNSVLNDLNYYHVCNPGLPPCIAHDMFEGVVQRDLMLAINQCVSNKWFSYDELNIKVSKLHFLFEKKYTFPLLSKGDKLPGNASQNMMLLLLFPFVFHDDDNLHVSAIWKLILCLRRICLLLLSFKISLNQVALLKTLITEYLEDRQTLFPNVSLKPKHHFMSHYPYLTRQFGPLRHLWTLRFEAKHQYFKNAIRHSKNYKNILFSLSNKHQLFQALNATQNLLFNDSVLSDDAHILGECEVSYEMKNLITTNIGNIDILISNYVTFRGTIYKTGQVVCYDIDAFGYFLLCKIQFILITKEYDDIYFVGQKTKIFCNYYNDLFYQFADETEINIFVKFNSLLCHEPLLQYLSTTKTILYSFKSTPYVV</sequence>
<proteinExistence type="predicted"/>
<dbReference type="PANTHER" id="PTHR31912:SF35">
    <property type="entry name" value="C2H2-TYPE DOMAIN-CONTAINING PROTEIN"/>
    <property type="match status" value="1"/>
</dbReference>
<accession>A0A1Y1MIR3</accession>
<protein>
    <recommendedName>
        <fullName evidence="1">C2H2-type domain-containing protein</fullName>
    </recommendedName>
</protein>
<name>A0A1Y1MIR3_PHOPY</name>
<feature type="domain" description="C2H2-type" evidence="1">
    <location>
        <begin position="5"/>
        <end position="25"/>
    </location>
</feature>
<reference evidence="2" key="1">
    <citation type="journal article" date="2016" name="Sci. Rep.">
        <title>Molecular characterization of firefly nuptial gifts: a multi-omics approach sheds light on postcopulatory sexual selection.</title>
        <authorList>
            <person name="Al-Wathiqui N."/>
            <person name="Fallon T.R."/>
            <person name="South A."/>
            <person name="Weng J.K."/>
            <person name="Lewis S.M."/>
        </authorList>
    </citation>
    <scope>NUCLEOTIDE SEQUENCE</scope>
</reference>
<feature type="domain" description="C2H2-type" evidence="1">
    <location>
        <begin position="35"/>
        <end position="58"/>
    </location>
</feature>
<dbReference type="PROSITE" id="PS00028">
    <property type="entry name" value="ZINC_FINGER_C2H2_1"/>
    <property type="match status" value="2"/>
</dbReference>
<dbReference type="InterPro" id="IPR013087">
    <property type="entry name" value="Znf_C2H2_type"/>
</dbReference>
<dbReference type="PANTHER" id="PTHR31912">
    <property type="entry name" value="IP13529P"/>
    <property type="match status" value="1"/>
</dbReference>
<organism evidence="2">
    <name type="scientific">Photinus pyralis</name>
    <name type="common">Common eastern firefly</name>
    <name type="synonym">Lampyris pyralis</name>
    <dbReference type="NCBI Taxonomy" id="7054"/>
    <lineage>
        <taxon>Eukaryota</taxon>
        <taxon>Metazoa</taxon>
        <taxon>Ecdysozoa</taxon>
        <taxon>Arthropoda</taxon>
        <taxon>Hexapoda</taxon>
        <taxon>Insecta</taxon>
        <taxon>Pterygota</taxon>
        <taxon>Neoptera</taxon>
        <taxon>Endopterygota</taxon>
        <taxon>Coleoptera</taxon>
        <taxon>Polyphaga</taxon>
        <taxon>Elateriformia</taxon>
        <taxon>Elateroidea</taxon>
        <taxon>Lampyridae</taxon>
        <taxon>Lampyrinae</taxon>
        <taxon>Photinus</taxon>
    </lineage>
</organism>
<dbReference type="SMART" id="SM00355">
    <property type="entry name" value="ZnF_C2H2"/>
    <property type="match status" value="4"/>
</dbReference>
<dbReference type="AlphaFoldDB" id="A0A1Y1MIR3"/>
<evidence type="ECO:0000259" key="1">
    <source>
        <dbReference type="PROSITE" id="PS00028"/>
    </source>
</evidence>